<protein>
    <recommendedName>
        <fullName evidence="4">Retroviral envelope protein GP41-like domain-containing protein</fullName>
    </recommendedName>
</protein>
<keyword evidence="3" id="KW-0472">Membrane</keyword>
<accession>A0AA40LK74</accession>
<dbReference type="EMBL" id="JAULJE010000013">
    <property type="protein sequence ID" value="KAK1336451.1"/>
    <property type="molecule type" value="Genomic_DNA"/>
</dbReference>
<evidence type="ECO:0000259" key="4">
    <source>
        <dbReference type="Pfam" id="PF00517"/>
    </source>
</evidence>
<comment type="subcellular location">
    <subcellularLocation>
        <location evidence="1">Virion</location>
    </subcellularLocation>
</comment>
<comment type="caution">
    <text evidence="5">The sequence shown here is derived from an EMBL/GenBank/DDBJ whole genome shotgun (WGS) entry which is preliminary data.</text>
</comment>
<feature type="compositionally biased region" description="Polar residues" evidence="2">
    <location>
        <begin position="31"/>
        <end position="49"/>
    </location>
</feature>
<name>A0AA40LK74_CNENI</name>
<feature type="region of interest" description="Disordered" evidence="2">
    <location>
        <begin position="1"/>
        <end position="65"/>
    </location>
</feature>
<keyword evidence="3" id="KW-0812">Transmembrane</keyword>
<dbReference type="AlphaFoldDB" id="A0AA40LK74"/>
<keyword evidence="6" id="KW-1185">Reference proteome</keyword>
<sequence>MWIPKRNIKLQHGSEGGTGQVHEDLAPGATPYSSRQSTTPATESSSPKQPTEDKEWEENKTNSPEVTWGMVKKMVQKAERICEETRTPRTPRTPENVFLALLAVISNAVILPGQMGKYIGLMFLTLHGIVTNNTKHLGHPGGLWVGQGSIWAKYNYKGVATHLPFCMTESNYCSFPLCKKFYEWHPTGEEINWQDCYSDHPTSSKLNNSFSFVDWSPYGSAYSNNHTLKWKGAASYHYVEANHSISWYGGGFVGSQFQHDNWPLQNTQWKLAAAPAPIKWYSFNYSSDNSIYTLWGTPNKTVFATACVFDPFVLLSGPIQMCLNAISHLYEFVQEVKKNVTKTCPYKKRIDSKFDVELLALKSTVLWMGDKIHSLEQRMSLQCHYNFSQICVTPIPYNSTSHPWESIKKITFLVLGVKVLNPSRVGCGFTYNLKQRSGVH</sequence>
<evidence type="ECO:0000313" key="6">
    <source>
        <dbReference type="Proteomes" id="UP001177744"/>
    </source>
</evidence>
<evidence type="ECO:0000256" key="2">
    <source>
        <dbReference type="SAM" id="MobiDB-lite"/>
    </source>
</evidence>
<evidence type="ECO:0000256" key="1">
    <source>
        <dbReference type="ARBA" id="ARBA00004328"/>
    </source>
</evidence>
<reference evidence="5" key="1">
    <citation type="submission" date="2023-06" db="EMBL/GenBank/DDBJ databases">
        <title>Reference genome for the Northern bat (Eptesicus nilssonii), a most northern bat species.</title>
        <authorList>
            <person name="Laine V.N."/>
            <person name="Pulliainen A.T."/>
            <person name="Lilley T.M."/>
        </authorList>
    </citation>
    <scope>NUCLEOTIDE SEQUENCE</scope>
    <source>
        <strain evidence="5">BLF_Eptnil</strain>
        <tissue evidence="5">Kidney</tissue>
    </source>
</reference>
<keyword evidence="3" id="KW-1133">Transmembrane helix</keyword>
<feature type="non-terminal residue" evidence="5">
    <location>
        <position position="440"/>
    </location>
</feature>
<evidence type="ECO:0000256" key="3">
    <source>
        <dbReference type="SAM" id="Phobius"/>
    </source>
</evidence>
<proteinExistence type="predicted"/>
<dbReference type="Pfam" id="PF00517">
    <property type="entry name" value="GP41"/>
    <property type="match status" value="1"/>
</dbReference>
<organism evidence="5 6">
    <name type="scientific">Cnephaeus nilssonii</name>
    <name type="common">Northern bat</name>
    <name type="synonym">Eptesicus nilssonii</name>
    <dbReference type="NCBI Taxonomy" id="3371016"/>
    <lineage>
        <taxon>Eukaryota</taxon>
        <taxon>Metazoa</taxon>
        <taxon>Chordata</taxon>
        <taxon>Craniata</taxon>
        <taxon>Vertebrata</taxon>
        <taxon>Euteleostomi</taxon>
        <taxon>Mammalia</taxon>
        <taxon>Eutheria</taxon>
        <taxon>Laurasiatheria</taxon>
        <taxon>Chiroptera</taxon>
        <taxon>Yangochiroptera</taxon>
        <taxon>Vespertilionidae</taxon>
        <taxon>Cnephaeus</taxon>
    </lineage>
</organism>
<dbReference type="InterPro" id="IPR051255">
    <property type="entry name" value="Retroviral_env_glycoprotein"/>
</dbReference>
<feature type="domain" description="Retroviral envelope protein GP41-like" evidence="4">
    <location>
        <begin position="331"/>
        <end position="409"/>
    </location>
</feature>
<dbReference type="PANTHER" id="PTHR34313">
    <property type="entry name" value="ENDOGENOUS RETROVIRUS GROUP K MEMBER 113 ENV POLYPROTEIN-RELATED"/>
    <property type="match status" value="1"/>
</dbReference>
<feature type="transmembrane region" description="Helical" evidence="3">
    <location>
        <begin position="96"/>
        <end position="115"/>
    </location>
</feature>
<dbReference type="GO" id="GO:0005198">
    <property type="term" value="F:structural molecule activity"/>
    <property type="evidence" value="ECO:0007669"/>
    <property type="project" value="InterPro"/>
</dbReference>
<gene>
    <name evidence="5" type="ORF">QTO34_004258</name>
</gene>
<dbReference type="InterPro" id="IPR000328">
    <property type="entry name" value="GP41-like"/>
</dbReference>
<dbReference type="Proteomes" id="UP001177744">
    <property type="component" value="Unassembled WGS sequence"/>
</dbReference>
<dbReference type="PANTHER" id="PTHR34313:SF2">
    <property type="entry name" value="ENDOGENOUS RETROVIRUS GROUP K MEMBER 21 ENV POLYPROTEIN-LIKE"/>
    <property type="match status" value="1"/>
</dbReference>
<evidence type="ECO:0000313" key="5">
    <source>
        <dbReference type="EMBL" id="KAK1336451.1"/>
    </source>
</evidence>
<feature type="compositionally biased region" description="Basic and acidic residues" evidence="2">
    <location>
        <begin position="50"/>
        <end position="60"/>
    </location>
</feature>